<evidence type="ECO:0000313" key="2">
    <source>
        <dbReference type="EMBL" id="KAH0758383.1"/>
    </source>
</evidence>
<keyword evidence="3" id="KW-1185">Reference proteome</keyword>
<protein>
    <submittedName>
        <fullName evidence="2">Uncharacterized protein</fullName>
    </submittedName>
</protein>
<feature type="region of interest" description="Disordered" evidence="1">
    <location>
        <begin position="248"/>
        <end position="296"/>
    </location>
</feature>
<dbReference type="EMBL" id="JAIVGD010000015">
    <property type="protein sequence ID" value="KAH0758383.1"/>
    <property type="molecule type" value="Genomic_DNA"/>
</dbReference>
<gene>
    <name evidence="2" type="ORF">KY290_021876</name>
</gene>
<evidence type="ECO:0000256" key="1">
    <source>
        <dbReference type="SAM" id="MobiDB-lite"/>
    </source>
</evidence>
<organism evidence="2 3">
    <name type="scientific">Solanum tuberosum</name>
    <name type="common">Potato</name>
    <dbReference type="NCBI Taxonomy" id="4113"/>
    <lineage>
        <taxon>Eukaryota</taxon>
        <taxon>Viridiplantae</taxon>
        <taxon>Streptophyta</taxon>
        <taxon>Embryophyta</taxon>
        <taxon>Tracheophyta</taxon>
        <taxon>Spermatophyta</taxon>
        <taxon>Magnoliopsida</taxon>
        <taxon>eudicotyledons</taxon>
        <taxon>Gunneridae</taxon>
        <taxon>Pentapetalae</taxon>
        <taxon>asterids</taxon>
        <taxon>lamiids</taxon>
        <taxon>Solanales</taxon>
        <taxon>Solanaceae</taxon>
        <taxon>Solanoideae</taxon>
        <taxon>Solaneae</taxon>
        <taxon>Solanum</taxon>
    </lineage>
</organism>
<comment type="caution">
    <text evidence="2">The sequence shown here is derived from an EMBL/GenBank/DDBJ whole genome shotgun (WGS) entry which is preliminary data.</text>
</comment>
<reference evidence="2 3" key="1">
    <citation type="journal article" date="2021" name="bioRxiv">
        <title>Chromosome-scale and haplotype-resolved genome assembly of a tetraploid potato cultivar.</title>
        <authorList>
            <person name="Sun H."/>
            <person name="Jiao W.-B."/>
            <person name="Krause K."/>
            <person name="Campoy J.A."/>
            <person name="Goel M."/>
            <person name="Folz-Donahue K."/>
            <person name="Kukat C."/>
            <person name="Huettel B."/>
            <person name="Schneeberger K."/>
        </authorList>
    </citation>
    <scope>NUCLEOTIDE SEQUENCE [LARGE SCALE GENOMIC DNA]</scope>
    <source>
        <strain evidence="2">SolTubOtavaFocal</strain>
        <tissue evidence="2">Leaves</tissue>
    </source>
</reference>
<feature type="compositionally biased region" description="Gly residues" evidence="1">
    <location>
        <begin position="258"/>
        <end position="281"/>
    </location>
</feature>
<accession>A0ABQ7V3U1</accession>
<sequence length="360" mass="35566">MNMCKKKGPSTKCQLGILNVAGGIHEQGLSLLNLEGASPRGYGASRSGDGDHGEWGLEVGGGSLEVTSGGWGARSLEGTSRLGGGGVGTSSGKGASMLVGGGGVGTSSGQGASRLVGVGTSSGYGASRLVGWRGGDLIGEGYPEVGGGGVGTSSGKSASRLVGCEDLLGEGCLEVGGGWGVWGPPQGRVARGWGVWGPPRGRVPLGWGVWGPPRGRVPRGQGYSGCEAIPREGGCAGLVGSWGGLARRGRGQMRPSRGGVGPASHGRGGADLTGGGGGGSILEGRGWPPPRDRAAGLSGLGLPTSVGQGRWLRGVRDGGLGGEGGGVCLDGAGSARWNNSIKVMSFWNNSPLLQFDSSRS</sequence>
<dbReference type="Proteomes" id="UP000826656">
    <property type="component" value="Unassembled WGS sequence"/>
</dbReference>
<name>A0ABQ7V3U1_SOLTU</name>
<evidence type="ECO:0000313" key="3">
    <source>
        <dbReference type="Proteomes" id="UP000826656"/>
    </source>
</evidence>
<proteinExistence type="predicted"/>